<name>A0A2G5BF71_COERN</name>
<dbReference type="AlphaFoldDB" id="A0A2G5BF71"/>
<dbReference type="PANTHER" id="PTHR13593:SF140">
    <property type="entry name" value="PLC-LIKE PHOSPHODIESTERASE"/>
    <property type="match status" value="1"/>
</dbReference>
<dbReference type="STRING" id="763665.A0A2G5BF71"/>
<feature type="non-terminal residue" evidence="1">
    <location>
        <position position="281"/>
    </location>
</feature>
<dbReference type="GO" id="GO:0008081">
    <property type="term" value="F:phosphoric diester hydrolase activity"/>
    <property type="evidence" value="ECO:0007669"/>
    <property type="project" value="InterPro"/>
</dbReference>
<proteinExistence type="predicted"/>
<dbReference type="Proteomes" id="UP000242474">
    <property type="component" value="Unassembled WGS sequence"/>
</dbReference>
<dbReference type="InterPro" id="IPR017946">
    <property type="entry name" value="PLC-like_Pdiesterase_TIM-brl"/>
</dbReference>
<evidence type="ECO:0000313" key="1">
    <source>
        <dbReference type="EMBL" id="PIA17660.1"/>
    </source>
</evidence>
<dbReference type="PANTHER" id="PTHR13593">
    <property type="match status" value="1"/>
</dbReference>
<gene>
    <name evidence="1" type="ORF">COEREDRAFT_32542</name>
</gene>
<dbReference type="EMBL" id="KZ303493">
    <property type="protein sequence ID" value="PIA17660.1"/>
    <property type="molecule type" value="Genomic_DNA"/>
</dbReference>
<dbReference type="InterPro" id="IPR051057">
    <property type="entry name" value="PI-PLC_domain"/>
</dbReference>
<dbReference type="SUPFAM" id="SSF51695">
    <property type="entry name" value="PLC-like phosphodiesterases"/>
    <property type="match status" value="1"/>
</dbReference>
<dbReference type="OrthoDB" id="7984201at2759"/>
<sequence length="281" mass="32112">CNGHVELCDRAYNEVSFACTHNSYAYPPPKGLPVLNQDKTISEQLSDGVRAFINLLNSVHLCHTSCALIDKGKLVDTLKVIKEFMDANPREVITLIIENVSGFAPKDLSPSFEESEIDKYAFKPEFKPNKEHNGYAWPTLESMIDKDERLVVFIDDKANTNEVAYILPEWEYIVEIPYANVNPVEKFPCNQDRPRDSIPRDLIVMNHFAYNRLTIGKENIDTPITAYQVKKHGYNSIDSLNAHWETCKGVWDKRVLNFITLDYYDVGGDDLFKFVNQVNGV</sequence>
<dbReference type="GO" id="GO:0006629">
    <property type="term" value="P:lipid metabolic process"/>
    <property type="evidence" value="ECO:0007669"/>
    <property type="project" value="InterPro"/>
</dbReference>
<evidence type="ECO:0000313" key="2">
    <source>
        <dbReference type="Proteomes" id="UP000242474"/>
    </source>
</evidence>
<protein>
    <submittedName>
        <fullName evidence="1">PLC-like phosphodiesterase</fullName>
    </submittedName>
</protein>
<feature type="non-terminal residue" evidence="1">
    <location>
        <position position="1"/>
    </location>
</feature>
<dbReference type="Gene3D" id="3.20.20.190">
    <property type="entry name" value="Phosphatidylinositol (PI) phosphodiesterase"/>
    <property type="match status" value="1"/>
</dbReference>
<organism evidence="1 2">
    <name type="scientific">Coemansia reversa (strain ATCC 12441 / NRRL 1564)</name>
    <dbReference type="NCBI Taxonomy" id="763665"/>
    <lineage>
        <taxon>Eukaryota</taxon>
        <taxon>Fungi</taxon>
        <taxon>Fungi incertae sedis</taxon>
        <taxon>Zoopagomycota</taxon>
        <taxon>Kickxellomycotina</taxon>
        <taxon>Kickxellomycetes</taxon>
        <taxon>Kickxellales</taxon>
        <taxon>Kickxellaceae</taxon>
        <taxon>Coemansia</taxon>
    </lineage>
</organism>
<reference evidence="1 2" key="1">
    <citation type="journal article" date="2015" name="Genome Biol. Evol.">
        <title>Phylogenomic analyses indicate that early fungi evolved digesting cell walls of algal ancestors of land plants.</title>
        <authorList>
            <person name="Chang Y."/>
            <person name="Wang S."/>
            <person name="Sekimoto S."/>
            <person name="Aerts A.L."/>
            <person name="Choi C."/>
            <person name="Clum A."/>
            <person name="LaButti K.M."/>
            <person name="Lindquist E.A."/>
            <person name="Yee Ngan C."/>
            <person name="Ohm R.A."/>
            <person name="Salamov A.A."/>
            <person name="Grigoriev I.V."/>
            <person name="Spatafora J.W."/>
            <person name="Berbee M.L."/>
        </authorList>
    </citation>
    <scope>NUCLEOTIDE SEQUENCE [LARGE SCALE GENOMIC DNA]</scope>
    <source>
        <strain evidence="1 2">NRRL 1564</strain>
    </source>
</reference>
<accession>A0A2G5BF71</accession>
<keyword evidence="2" id="KW-1185">Reference proteome</keyword>
<dbReference type="Pfam" id="PF26146">
    <property type="entry name" value="PI-PLC_X"/>
    <property type="match status" value="1"/>
</dbReference>